<dbReference type="Proteomes" id="UP000749559">
    <property type="component" value="Unassembled WGS sequence"/>
</dbReference>
<dbReference type="SUPFAM" id="SSF53850">
    <property type="entry name" value="Periplasmic binding protein-like II"/>
    <property type="match status" value="1"/>
</dbReference>
<reference evidence="2" key="1">
    <citation type="submission" date="2022-03" db="EMBL/GenBank/DDBJ databases">
        <authorList>
            <person name="Martin C."/>
        </authorList>
    </citation>
    <scope>NUCLEOTIDE SEQUENCE</scope>
</reference>
<keyword evidence="1" id="KW-0732">Signal</keyword>
<gene>
    <name evidence="2" type="ORF">OFUS_LOCUS14951</name>
</gene>
<name>A0A8J1XSH2_OWEFU</name>
<dbReference type="Pfam" id="PF00497">
    <property type="entry name" value="SBP_bac_3"/>
    <property type="match status" value="1"/>
</dbReference>
<dbReference type="Gene3D" id="3.40.190.10">
    <property type="entry name" value="Periplasmic binding protein-like II"/>
    <property type="match status" value="2"/>
</dbReference>
<evidence type="ECO:0000313" key="3">
    <source>
        <dbReference type="Proteomes" id="UP000749559"/>
    </source>
</evidence>
<dbReference type="AlphaFoldDB" id="A0A8J1XSH2"/>
<organism evidence="2 3">
    <name type="scientific">Owenia fusiformis</name>
    <name type="common">Polychaete worm</name>
    <dbReference type="NCBI Taxonomy" id="6347"/>
    <lineage>
        <taxon>Eukaryota</taxon>
        <taxon>Metazoa</taxon>
        <taxon>Spiralia</taxon>
        <taxon>Lophotrochozoa</taxon>
        <taxon>Annelida</taxon>
        <taxon>Polychaeta</taxon>
        <taxon>Sedentaria</taxon>
        <taxon>Canalipalpata</taxon>
        <taxon>Sabellida</taxon>
        <taxon>Oweniida</taxon>
        <taxon>Oweniidae</taxon>
        <taxon>Owenia</taxon>
    </lineage>
</organism>
<comment type="caution">
    <text evidence="2">The sequence shown here is derived from an EMBL/GenBank/DDBJ whole genome shotgun (WGS) entry which is preliminary data.</text>
</comment>
<evidence type="ECO:0000313" key="2">
    <source>
        <dbReference type="EMBL" id="CAH1789625.1"/>
    </source>
</evidence>
<evidence type="ECO:0000256" key="1">
    <source>
        <dbReference type="ARBA" id="ARBA00022729"/>
    </source>
</evidence>
<accession>A0A8J1XSH2</accession>
<sequence>MSFSASLVIGVVVLGLAHACIRVEPPTGEQPNEPDGRMNRQNKTHLFAITGDWPPYSYINEVTGASEGFMHMLIAETCRVCGRQCDIVLIKSWSVCWDGEELSADGLMDRHFDACPGYSPTFTRMNVLKFAGGIQKDVGGQIYARADSGITSMADLSKGKLGVRKFWNLQQDCLRARGFPINDDDVVMREFGDWSDMIDALRNGDFEAVLVQTDSVTPENMSGLVAVGDVLYCKEGPSGVMSRKDVDMEWFAQCLRELQSDGTFSTLCRNWNIKDCVDVYAPEAF</sequence>
<protein>
    <submittedName>
        <fullName evidence="2">Uncharacterized protein</fullName>
    </submittedName>
</protein>
<dbReference type="PANTHER" id="PTHR35936:SF19">
    <property type="entry name" value="AMINO-ACID-BINDING PROTEIN YXEM-RELATED"/>
    <property type="match status" value="1"/>
</dbReference>
<proteinExistence type="predicted"/>
<dbReference type="PANTHER" id="PTHR35936">
    <property type="entry name" value="MEMBRANE-BOUND LYTIC MUREIN TRANSGLYCOSYLASE F"/>
    <property type="match status" value="1"/>
</dbReference>
<dbReference type="EMBL" id="CAIIXF020000007">
    <property type="protein sequence ID" value="CAH1789625.1"/>
    <property type="molecule type" value="Genomic_DNA"/>
</dbReference>
<keyword evidence="3" id="KW-1185">Reference proteome</keyword>
<dbReference type="InterPro" id="IPR001638">
    <property type="entry name" value="Solute-binding_3/MltF_N"/>
</dbReference>